<proteinExistence type="predicted"/>
<protein>
    <submittedName>
        <fullName evidence="1">Uncharacterized protein</fullName>
    </submittedName>
</protein>
<dbReference type="AlphaFoldDB" id="A0A0J7XFJ3"/>
<accession>A0A0J7XFJ3</accession>
<dbReference type="Proteomes" id="UP000052268">
    <property type="component" value="Unassembled WGS sequence"/>
</dbReference>
<name>A0A0J7XFJ3_9SPHN</name>
<reference evidence="1 2" key="1">
    <citation type="journal article" date="2015" name="G3 (Bethesda)">
        <title>Insights into Ongoing Evolution of the Hexachlorocyclohexane Catabolic Pathway from Comparative Genomics of Ten Sphingomonadaceae Strains.</title>
        <authorList>
            <person name="Pearce S.L."/>
            <person name="Oakeshott J.G."/>
            <person name="Pandey G."/>
        </authorList>
    </citation>
    <scope>NUCLEOTIDE SEQUENCE [LARGE SCALE GENOMIC DNA]</scope>
    <source>
        <strain evidence="1 2">LL02</strain>
    </source>
</reference>
<dbReference type="EMBL" id="JACU01000014">
    <property type="protein sequence ID" value="KMS50846.1"/>
    <property type="molecule type" value="Genomic_DNA"/>
</dbReference>
<dbReference type="RefSeq" id="WP_059153551.1">
    <property type="nucleotide sequence ID" value="NZ_KQ130460.1"/>
</dbReference>
<dbReference type="PATRIC" id="fig|1114963.3.peg.4747"/>
<keyword evidence="2" id="KW-1185">Reference proteome</keyword>
<evidence type="ECO:0000313" key="2">
    <source>
        <dbReference type="Proteomes" id="UP000052268"/>
    </source>
</evidence>
<dbReference type="OrthoDB" id="7916376at2"/>
<organism evidence="1 2">
    <name type="scientific">Novosphingobium barchaimii LL02</name>
    <dbReference type="NCBI Taxonomy" id="1114963"/>
    <lineage>
        <taxon>Bacteria</taxon>
        <taxon>Pseudomonadati</taxon>
        <taxon>Pseudomonadota</taxon>
        <taxon>Alphaproteobacteria</taxon>
        <taxon>Sphingomonadales</taxon>
        <taxon>Sphingomonadaceae</taxon>
        <taxon>Novosphingobium</taxon>
    </lineage>
</organism>
<evidence type="ECO:0000313" key="1">
    <source>
        <dbReference type="EMBL" id="KMS50846.1"/>
    </source>
</evidence>
<gene>
    <name evidence="1" type="ORF">V474_05515</name>
</gene>
<comment type="caution">
    <text evidence="1">The sequence shown here is derived from an EMBL/GenBank/DDBJ whole genome shotgun (WGS) entry which is preliminary data.</text>
</comment>
<sequence>MSATLFALALFACSDDGTACERISAAPAQTFQSRERCAAGIDAALDTDAARRAEAPTVYAQCLSNRQMASIGSGVIDLTRVNGARFADAGF</sequence>